<dbReference type="SMART" id="SM01126">
    <property type="entry name" value="DDE_Tnp_IS1595"/>
    <property type="match status" value="1"/>
</dbReference>
<dbReference type="OMA" id="WHTLENN"/>
<proteinExistence type="predicted"/>
<dbReference type="Proteomes" id="UP000008281">
    <property type="component" value="Unassembled WGS sequence"/>
</dbReference>
<organism evidence="3">
    <name type="scientific">Caenorhabditis remanei</name>
    <name type="common">Caenorhabditis vulgaris</name>
    <dbReference type="NCBI Taxonomy" id="31234"/>
    <lineage>
        <taxon>Eukaryota</taxon>
        <taxon>Metazoa</taxon>
        <taxon>Ecdysozoa</taxon>
        <taxon>Nematoda</taxon>
        <taxon>Chromadorea</taxon>
        <taxon>Rhabditida</taxon>
        <taxon>Rhabditina</taxon>
        <taxon>Rhabditomorpha</taxon>
        <taxon>Rhabditoidea</taxon>
        <taxon>Rhabditidae</taxon>
        <taxon>Peloderinae</taxon>
        <taxon>Caenorhabditis</taxon>
    </lineage>
</organism>
<dbReference type="OrthoDB" id="5862080at2759"/>
<dbReference type="AlphaFoldDB" id="E3NHM6"/>
<dbReference type="EMBL" id="DS268681">
    <property type="protein sequence ID" value="EFO98318.1"/>
    <property type="molecule type" value="Genomic_DNA"/>
</dbReference>
<dbReference type="NCBIfam" id="NF033547">
    <property type="entry name" value="transpos_IS1595"/>
    <property type="match status" value="1"/>
</dbReference>
<dbReference type="InParanoid" id="E3NHM6"/>
<gene>
    <name evidence="2" type="ORF">CRE_20983</name>
</gene>
<keyword evidence="3" id="KW-1185">Reference proteome</keyword>
<feature type="domain" description="ISXO2-like transposase" evidence="1">
    <location>
        <begin position="136"/>
        <end position="282"/>
    </location>
</feature>
<protein>
    <recommendedName>
        <fullName evidence="1">ISXO2-like transposase domain-containing protein</fullName>
    </recommendedName>
</protein>
<evidence type="ECO:0000313" key="3">
    <source>
        <dbReference type="Proteomes" id="UP000008281"/>
    </source>
</evidence>
<dbReference type="Pfam" id="PF12762">
    <property type="entry name" value="DDE_Tnp_IS1595"/>
    <property type="match status" value="1"/>
</dbReference>
<dbReference type="PANTHER" id="PTHR47163:SF2">
    <property type="entry name" value="SI:DKEY-17M8.2"/>
    <property type="match status" value="1"/>
</dbReference>
<evidence type="ECO:0000313" key="2">
    <source>
        <dbReference type="EMBL" id="EFO98318.1"/>
    </source>
</evidence>
<sequence>MSLSKFSGISSLTDFDREFPTEQTLIHSMMEAGLLKGKRTCKKCAREMKLRVRKEQLEWRCRIGKKDCSCKSVKSGSWFQSSNLSLKTSMKMLIAWVNRYSGLQIEKELSIGHTTVVDWKNMFRGICAEIELMYPPIGGEGKIVEIDETCVHGRKYGRGKVMTEQLWVYEGVERGSRRSFMGIVPDRSARTLLPILKRHVDSRSTIISDQWKSYATIKNHFQRHETINHSNQFQRFADDGLDVNTNSIEALWTRLKDPLKKANGTSDELLPSYISEKVVREREGDNFFFRILEHIKVRQ</sequence>
<dbReference type="InterPro" id="IPR053164">
    <property type="entry name" value="IS1016-like_transposase"/>
</dbReference>
<dbReference type="STRING" id="31234.E3NHM6"/>
<dbReference type="eggNOG" id="ENOG502S2X3">
    <property type="taxonomic scope" value="Eukaryota"/>
</dbReference>
<dbReference type="PANTHER" id="PTHR47163">
    <property type="entry name" value="DDE_TNP_IS1595 DOMAIN-CONTAINING PROTEIN"/>
    <property type="match status" value="1"/>
</dbReference>
<evidence type="ECO:0000259" key="1">
    <source>
        <dbReference type="SMART" id="SM01126"/>
    </source>
</evidence>
<accession>E3NHM6</accession>
<name>E3NHM6_CAERE</name>
<dbReference type="HOGENOM" id="CLU_044348_0_0_1"/>
<reference evidence="2" key="1">
    <citation type="submission" date="2007-07" db="EMBL/GenBank/DDBJ databases">
        <title>PCAP assembly of the Caenorhabditis remanei genome.</title>
        <authorList>
            <consortium name="The Caenorhabditis remanei Sequencing Consortium"/>
            <person name="Wilson R.K."/>
        </authorList>
    </citation>
    <scope>NUCLEOTIDE SEQUENCE [LARGE SCALE GENOMIC DNA]</scope>
    <source>
        <strain evidence="2">PB4641</strain>
    </source>
</reference>
<dbReference type="InterPro" id="IPR024445">
    <property type="entry name" value="Tnp_ISXO2-like"/>
</dbReference>